<dbReference type="Gene3D" id="6.10.250.2620">
    <property type="match status" value="1"/>
</dbReference>
<evidence type="ECO:0000313" key="10">
    <source>
        <dbReference type="EMBL" id="SLM34683.1"/>
    </source>
</evidence>
<evidence type="ECO:0000256" key="7">
    <source>
        <dbReference type="ARBA" id="ARBA00032014"/>
    </source>
</evidence>
<feature type="region of interest" description="Disordered" evidence="9">
    <location>
        <begin position="1"/>
        <end position="22"/>
    </location>
</feature>
<dbReference type="GO" id="GO:0070847">
    <property type="term" value="C:core mediator complex"/>
    <property type="evidence" value="ECO:0007669"/>
    <property type="project" value="TreeGrafter"/>
</dbReference>
<dbReference type="PANTHER" id="PTHR13114">
    <property type="entry name" value="MEDIATOR OF RNA POLYMERASE II TRANSCRIPTION SUBUNIT 17"/>
    <property type="match status" value="1"/>
</dbReference>
<evidence type="ECO:0000256" key="6">
    <source>
        <dbReference type="ARBA" id="ARBA00023242"/>
    </source>
</evidence>
<keyword evidence="5 8" id="KW-0804">Transcription</keyword>
<keyword evidence="8" id="KW-0010">Activator</keyword>
<dbReference type="EMBL" id="FWEW01000383">
    <property type="protein sequence ID" value="SLM34683.1"/>
    <property type="molecule type" value="Genomic_DNA"/>
</dbReference>
<comment type="function">
    <text evidence="8">Component of the Mediator complex, a coactivator involved in the regulated transcription of nearly all RNA polymerase II-dependent genes. Mediator functions as a bridge to convey information from gene-specific regulatory proteins to the basal RNA polymerase II transcription machinery. Mediator is recruited to promoters by direct interactions with regulatory proteins and serves as a scaffold for the assembly of a functional preinitiation complex with RNA polymerase II and the general transcription factors.</text>
</comment>
<evidence type="ECO:0000256" key="1">
    <source>
        <dbReference type="ARBA" id="ARBA00004123"/>
    </source>
</evidence>
<dbReference type="InterPro" id="IPR019313">
    <property type="entry name" value="Mediator_Med17"/>
</dbReference>
<organism evidence="10 11">
    <name type="scientific">Lasallia pustulata</name>
    <dbReference type="NCBI Taxonomy" id="136370"/>
    <lineage>
        <taxon>Eukaryota</taxon>
        <taxon>Fungi</taxon>
        <taxon>Dikarya</taxon>
        <taxon>Ascomycota</taxon>
        <taxon>Pezizomycotina</taxon>
        <taxon>Lecanoromycetes</taxon>
        <taxon>OSLEUM clade</taxon>
        <taxon>Umbilicariomycetidae</taxon>
        <taxon>Umbilicariales</taxon>
        <taxon>Umbilicariaceae</taxon>
        <taxon>Lasallia</taxon>
    </lineage>
</organism>
<evidence type="ECO:0000256" key="4">
    <source>
        <dbReference type="ARBA" id="ARBA00023015"/>
    </source>
</evidence>
<comment type="subcellular location">
    <subcellularLocation>
        <location evidence="1 8">Nucleus</location>
    </subcellularLocation>
</comment>
<evidence type="ECO:0000256" key="3">
    <source>
        <dbReference type="ARBA" id="ARBA00019610"/>
    </source>
</evidence>
<dbReference type="Proteomes" id="UP000192927">
    <property type="component" value="Unassembled WGS sequence"/>
</dbReference>
<dbReference type="PANTHER" id="PTHR13114:SF7">
    <property type="entry name" value="MEDIATOR OF RNA POLYMERASE II TRANSCRIPTION SUBUNIT 17"/>
    <property type="match status" value="1"/>
</dbReference>
<protein>
    <recommendedName>
        <fullName evidence="3 8">Mediator of RNA polymerase II transcription subunit 17</fullName>
    </recommendedName>
    <alternativeName>
        <fullName evidence="7 8">Mediator complex subunit 17</fullName>
    </alternativeName>
</protein>
<comment type="subunit">
    <text evidence="8">Component of the Mediator complex.</text>
</comment>
<evidence type="ECO:0000256" key="9">
    <source>
        <dbReference type="SAM" id="MobiDB-lite"/>
    </source>
</evidence>
<keyword evidence="11" id="KW-1185">Reference proteome</keyword>
<comment type="similarity">
    <text evidence="2 8">Belongs to the Mediator complex subunit 17 family.</text>
</comment>
<evidence type="ECO:0000256" key="8">
    <source>
        <dbReference type="RuleBase" id="RU364140"/>
    </source>
</evidence>
<evidence type="ECO:0000313" key="11">
    <source>
        <dbReference type="Proteomes" id="UP000192927"/>
    </source>
</evidence>
<accession>A0A1W5CV14</accession>
<proteinExistence type="inferred from homology"/>
<dbReference type="GO" id="GO:0016592">
    <property type="term" value="C:mediator complex"/>
    <property type="evidence" value="ECO:0007669"/>
    <property type="project" value="InterPro"/>
</dbReference>
<reference evidence="11" key="1">
    <citation type="submission" date="2017-03" db="EMBL/GenBank/DDBJ databases">
        <authorList>
            <person name="Sharma R."/>
            <person name="Thines M."/>
        </authorList>
    </citation>
    <scope>NUCLEOTIDE SEQUENCE [LARGE SCALE GENOMIC DNA]</scope>
</reference>
<gene>
    <name evidence="8" type="primary">MED17</name>
</gene>
<evidence type="ECO:0000256" key="2">
    <source>
        <dbReference type="ARBA" id="ARBA00005635"/>
    </source>
</evidence>
<feature type="region of interest" description="Disordered" evidence="9">
    <location>
        <begin position="51"/>
        <end position="73"/>
    </location>
</feature>
<dbReference type="Pfam" id="PF10156">
    <property type="entry name" value="Med17"/>
    <property type="match status" value="1"/>
</dbReference>
<dbReference type="GO" id="GO:0006357">
    <property type="term" value="P:regulation of transcription by RNA polymerase II"/>
    <property type="evidence" value="ECO:0007669"/>
    <property type="project" value="InterPro"/>
</dbReference>
<keyword evidence="4 8" id="KW-0805">Transcription regulation</keyword>
<dbReference type="AlphaFoldDB" id="A0A1W5CV14"/>
<keyword evidence="6 8" id="KW-0539">Nucleus</keyword>
<dbReference type="GO" id="GO:0003712">
    <property type="term" value="F:transcription coregulator activity"/>
    <property type="evidence" value="ECO:0007669"/>
    <property type="project" value="InterPro"/>
</dbReference>
<sequence>MAEKVSLSLRAWPTKDPTEESLPSLISRINEQRGGFRNITEQSLEEEIRAQDEGESMVDETSAQPVVQDEKDLKSRREEVIEARDEILKQVAQAQMESAYALDFVSLLLSKYTPRQADLTISPYLKQNVPSGSLGVEVVQLPQVTEAEKHDAELVSTGWKLQSLNDTADSLLRSATRLEQEMEQEARYWEQVLAVKEKGWSICRLPRERHTMGVRYGFAEAAPEFRDRGLAALRRDEEGNINLDLGMRSSNPQALRVRIEHSSTIIAFAFSNTEDMDGEMSVDKLLLQARNSIYDEELHHELHREARTLVNQGVRCIGDVIHLPYENDKHVLVDLVSYGDSTEVSEEGAQEGIIIARAVALTARLLLSHAHRKNLRLRSQLPPPLTERRPSRPPYMILRVILSHLQHRSHIASMRGFLSGIRKNLAAAGLSFEYNEAASMSMDLPELRAIVAKTGLPFAEVLGNYLSAPSQSRITLVLPSQSTNIIISVRTHPDFGTDYAVTIDSCPPTSAISKIPGTMKFFVESAAEDHILHLLTLDLVSVIASTRLGNMWTVRVPQTGELRMGPKEKGKGKWMVVIVERWKLEVQWGLSSVARSETKNYVWRGGDGSHDTTARTLEDIVREAGKEATG</sequence>
<name>A0A1W5CV14_9LECA</name>
<evidence type="ECO:0000256" key="5">
    <source>
        <dbReference type="ARBA" id="ARBA00023163"/>
    </source>
</evidence>